<comment type="similarity">
    <text evidence="1 5 6">Belongs to the peptidase S8 family.</text>
</comment>
<evidence type="ECO:0000256" key="5">
    <source>
        <dbReference type="PROSITE-ProRule" id="PRU01240"/>
    </source>
</evidence>
<dbReference type="InterPro" id="IPR015500">
    <property type="entry name" value="Peptidase_S8_subtilisin-rel"/>
</dbReference>
<keyword evidence="9" id="KW-1185">Reference proteome</keyword>
<evidence type="ECO:0000256" key="6">
    <source>
        <dbReference type="RuleBase" id="RU003355"/>
    </source>
</evidence>
<feature type="active site" description="Charge relay system" evidence="5">
    <location>
        <position position="115"/>
    </location>
</feature>
<dbReference type="PROSITE" id="PS00138">
    <property type="entry name" value="SUBTILASE_SER"/>
    <property type="match status" value="1"/>
</dbReference>
<name>A0A1C7NGY9_9FUNG</name>
<feature type="domain" description="Peptidase S8/S53" evidence="7">
    <location>
        <begin position="106"/>
        <end position="334"/>
    </location>
</feature>
<feature type="active site" description="Charge relay system" evidence="5">
    <location>
        <position position="299"/>
    </location>
</feature>
<evidence type="ECO:0000313" key="8">
    <source>
        <dbReference type="EMBL" id="OBZ88367.1"/>
    </source>
</evidence>
<dbReference type="PROSITE" id="PS00137">
    <property type="entry name" value="SUBTILASE_HIS"/>
    <property type="match status" value="1"/>
</dbReference>
<dbReference type="Pfam" id="PF00082">
    <property type="entry name" value="Peptidase_S8"/>
    <property type="match status" value="1"/>
</dbReference>
<keyword evidence="3 5" id="KW-0378">Hydrolase</keyword>
<dbReference type="AlphaFoldDB" id="A0A1C7NGY9"/>
<dbReference type="InterPro" id="IPR022398">
    <property type="entry name" value="Peptidase_S8_His-AS"/>
</dbReference>
<dbReference type="STRING" id="101091.A0A1C7NGY9"/>
<gene>
    <name evidence="8" type="primary">psp3</name>
    <name evidence="8" type="ORF">A0J61_03591</name>
</gene>
<dbReference type="CDD" id="cd04077">
    <property type="entry name" value="Peptidases_S8_PCSK9_ProteinaseK_like"/>
    <property type="match status" value="1"/>
</dbReference>
<dbReference type="PRINTS" id="PR00723">
    <property type="entry name" value="SUBTILISIN"/>
</dbReference>
<evidence type="ECO:0000256" key="3">
    <source>
        <dbReference type="ARBA" id="ARBA00022801"/>
    </source>
</evidence>
<evidence type="ECO:0000256" key="1">
    <source>
        <dbReference type="ARBA" id="ARBA00011073"/>
    </source>
</evidence>
<keyword evidence="4 5" id="KW-0720">Serine protease</keyword>
<dbReference type="InterPro" id="IPR034193">
    <property type="entry name" value="PCSK9_ProteinaseK-like"/>
</dbReference>
<dbReference type="OrthoDB" id="206201at2759"/>
<dbReference type="Gene3D" id="3.40.50.200">
    <property type="entry name" value="Peptidase S8/S53 domain"/>
    <property type="match status" value="1"/>
</dbReference>
<proteinExistence type="inferred from homology"/>
<dbReference type="InterPro" id="IPR023828">
    <property type="entry name" value="Peptidase_S8_Ser-AS"/>
</dbReference>
<protein>
    <submittedName>
        <fullName evidence="8">Subtilase-type proteinase psp3</fullName>
    </submittedName>
</protein>
<dbReference type="SUPFAM" id="SSF52743">
    <property type="entry name" value="Subtilisin-like"/>
    <property type="match status" value="1"/>
</dbReference>
<evidence type="ECO:0000313" key="9">
    <source>
        <dbReference type="Proteomes" id="UP000093000"/>
    </source>
</evidence>
<dbReference type="Proteomes" id="UP000093000">
    <property type="component" value="Unassembled WGS sequence"/>
</dbReference>
<dbReference type="PANTHER" id="PTHR43806">
    <property type="entry name" value="PEPTIDASE S8"/>
    <property type="match status" value="1"/>
</dbReference>
<sequence>MTERYYDRRRSFPAPESIDFLSVGSNFTLIAGRFSDDSFVKYLHQLQDVEYVEQNHVYQIQIEQNELRKRQLLKSEIAANWGLARIAQRQKINSTLLQYTFDEQAGQDVHVYVMDTGVDISHQDFENRAIFEANFVETEGHVDMNGHGTHVASKVVGKHFGVAKKAVVHSIKVLNKDGDGMLSNIIKGINHVIETATPGKSVINLSLNGPKSFALDEILSKLVLDHQIPVFVAAGNSGSDACLFSPSSNPNVFSVGASDANDEAAPFSNSGRCVEIYAPGSGIESAYIGGLTKKLDGTSMASPHVTGIAASLLSRKAYANVKDLYDDVILSATQNALSFQPNVDVNSNYNRLAYLNTTPL</sequence>
<dbReference type="PROSITE" id="PS51892">
    <property type="entry name" value="SUBTILASE"/>
    <property type="match status" value="1"/>
</dbReference>
<dbReference type="InParanoid" id="A0A1C7NGY9"/>
<dbReference type="InterPro" id="IPR036852">
    <property type="entry name" value="Peptidase_S8/S53_dom_sf"/>
</dbReference>
<feature type="active site" description="Charge relay system" evidence="5">
    <location>
        <position position="147"/>
    </location>
</feature>
<reference evidence="8 9" key="1">
    <citation type="submission" date="2016-03" db="EMBL/GenBank/DDBJ databases">
        <title>Choanephora cucurbitarum.</title>
        <authorList>
            <person name="Min B."/>
            <person name="Park H."/>
            <person name="Park J.-H."/>
            <person name="Shin H.-D."/>
            <person name="Choi I.-G."/>
        </authorList>
    </citation>
    <scope>NUCLEOTIDE SEQUENCE [LARGE SCALE GENOMIC DNA]</scope>
    <source>
        <strain evidence="8 9">KUS-F28377</strain>
    </source>
</reference>
<dbReference type="FunFam" id="3.40.50.200:FF:000007">
    <property type="entry name" value="Subtilisin-like serine protease"/>
    <property type="match status" value="1"/>
</dbReference>
<dbReference type="EMBL" id="LUGH01000157">
    <property type="protein sequence ID" value="OBZ88367.1"/>
    <property type="molecule type" value="Genomic_DNA"/>
</dbReference>
<comment type="caution">
    <text evidence="8">The sequence shown here is derived from an EMBL/GenBank/DDBJ whole genome shotgun (WGS) entry which is preliminary data.</text>
</comment>
<organism evidence="8 9">
    <name type="scientific">Choanephora cucurbitarum</name>
    <dbReference type="NCBI Taxonomy" id="101091"/>
    <lineage>
        <taxon>Eukaryota</taxon>
        <taxon>Fungi</taxon>
        <taxon>Fungi incertae sedis</taxon>
        <taxon>Mucoromycota</taxon>
        <taxon>Mucoromycotina</taxon>
        <taxon>Mucoromycetes</taxon>
        <taxon>Mucorales</taxon>
        <taxon>Mucorineae</taxon>
        <taxon>Choanephoraceae</taxon>
        <taxon>Choanephoroideae</taxon>
        <taxon>Choanephora</taxon>
    </lineage>
</organism>
<dbReference type="GO" id="GO:0006508">
    <property type="term" value="P:proteolysis"/>
    <property type="evidence" value="ECO:0007669"/>
    <property type="project" value="UniProtKB-KW"/>
</dbReference>
<keyword evidence="2 5" id="KW-0645">Protease</keyword>
<dbReference type="PANTHER" id="PTHR43806:SF11">
    <property type="entry name" value="CEREVISIN-RELATED"/>
    <property type="match status" value="1"/>
</dbReference>
<evidence type="ECO:0000259" key="7">
    <source>
        <dbReference type="Pfam" id="PF00082"/>
    </source>
</evidence>
<dbReference type="InterPro" id="IPR000209">
    <property type="entry name" value="Peptidase_S8/S53_dom"/>
</dbReference>
<accession>A0A1C7NGY9</accession>
<dbReference type="PROSITE" id="PS00136">
    <property type="entry name" value="SUBTILASE_ASP"/>
    <property type="match status" value="1"/>
</dbReference>
<dbReference type="InterPro" id="IPR050131">
    <property type="entry name" value="Peptidase_S8_subtilisin-like"/>
</dbReference>
<dbReference type="GO" id="GO:0005615">
    <property type="term" value="C:extracellular space"/>
    <property type="evidence" value="ECO:0007669"/>
    <property type="project" value="TreeGrafter"/>
</dbReference>
<dbReference type="InterPro" id="IPR023827">
    <property type="entry name" value="Peptidase_S8_Asp-AS"/>
</dbReference>
<evidence type="ECO:0000256" key="2">
    <source>
        <dbReference type="ARBA" id="ARBA00022670"/>
    </source>
</evidence>
<evidence type="ECO:0000256" key="4">
    <source>
        <dbReference type="ARBA" id="ARBA00022825"/>
    </source>
</evidence>
<dbReference type="GO" id="GO:0004252">
    <property type="term" value="F:serine-type endopeptidase activity"/>
    <property type="evidence" value="ECO:0007669"/>
    <property type="project" value="UniProtKB-UniRule"/>
</dbReference>